<dbReference type="Proteomes" id="UP001589643">
    <property type="component" value="Unassembled WGS sequence"/>
</dbReference>
<evidence type="ECO:0000313" key="1">
    <source>
        <dbReference type="EMBL" id="MFB8893572.1"/>
    </source>
</evidence>
<accession>A0ABV5EV00</accession>
<dbReference type="RefSeq" id="WP_378719245.1">
    <property type="nucleotide sequence ID" value="NZ_JBHLHV010000002.1"/>
</dbReference>
<name>A0ABV5EV00_9MICO</name>
<dbReference type="EMBL" id="JBHLHV010000002">
    <property type="protein sequence ID" value="MFB8893572.1"/>
    <property type="molecule type" value="Genomic_DNA"/>
</dbReference>
<organism evidence="1 2">
    <name type="scientific">Microbacterium plantarum</name>
    <dbReference type="NCBI Taxonomy" id="1816425"/>
    <lineage>
        <taxon>Bacteria</taxon>
        <taxon>Bacillati</taxon>
        <taxon>Actinomycetota</taxon>
        <taxon>Actinomycetes</taxon>
        <taxon>Micrococcales</taxon>
        <taxon>Microbacteriaceae</taxon>
        <taxon>Microbacterium</taxon>
    </lineage>
</organism>
<reference evidence="1 2" key="1">
    <citation type="submission" date="2024-08" db="EMBL/GenBank/DDBJ databases">
        <title>Heavy metals resistant antinobacteria isolated from wastewater.</title>
        <authorList>
            <person name="Roman Ponce B."/>
            <person name="Blanco Mercado M.A."/>
            <person name="Avila Aldana I.N."/>
            <person name="Morales Arrieta S."/>
        </authorList>
    </citation>
    <scope>NUCLEOTIDE SEQUENCE [LARGE SCALE GENOMIC DNA]</scope>
    <source>
        <strain evidence="2">sma-1</strain>
    </source>
</reference>
<sequence>MCVEFGQEHEPDDYHEASRVTVNRDYHEAVCYDIAVRKEVTPGNATNQGWYVELDTREFFADLASITKFTADLAAAEELAQRCEGYVNFEAVCDAFPGMNVADLFKTPHVLSPVTRHMMWRLEDIAATLKADEQ</sequence>
<evidence type="ECO:0000313" key="2">
    <source>
        <dbReference type="Proteomes" id="UP001589643"/>
    </source>
</evidence>
<comment type="caution">
    <text evidence="1">The sequence shown here is derived from an EMBL/GenBank/DDBJ whole genome shotgun (WGS) entry which is preliminary data.</text>
</comment>
<gene>
    <name evidence="1" type="ORF">AB7P39_12045</name>
</gene>
<proteinExistence type="predicted"/>
<keyword evidence="2" id="KW-1185">Reference proteome</keyword>
<protein>
    <submittedName>
        <fullName evidence="1">Uncharacterized protein</fullName>
    </submittedName>
</protein>